<dbReference type="AlphaFoldDB" id="A0A7W7IHT5"/>
<evidence type="ECO:0000259" key="2">
    <source>
        <dbReference type="Pfam" id="PF23212"/>
    </source>
</evidence>
<dbReference type="SUPFAM" id="SSF159245">
    <property type="entry name" value="AttH-like"/>
    <property type="match status" value="1"/>
</dbReference>
<evidence type="ECO:0000313" key="5">
    <source>
        <dbReference type="EMBL" id="MBB4777377.1"/>
    </source>
</evidence>
<dbReference type="Proteomes" id="UP001501427">
    <property type="component" value="Unassembled WGS sequence"/>
</dbReference>
<evidence type="ECO:0000313" key="7">
    <source>
        <dbReference type="Proteomes" id="UP001501427"/>
    </source>
</evidence>
<evidence type="ECO:0000259" key="3">
    <source>
        <dbReference type="Pfam" id="PF23213"/>
    </source>
</evidence>
<dbReference type="InterPro" id="IPR055492">
    <property type="entry name" value="DUF7064"/>
</dbReference>
<evidence type="ECO:0008006" key="8">
    <source>
        <dbReference type="Google" id="ProtNLM"/>
    </source>
</evidence>
<dbReference type="EMBL" id="JACHMV010000001">
    <property type="protein sequence ID" value="MBB4777377.1"/>
    <property type="molecule type" value="Genomic_DNA"/>
</dbReference>
<feature type="compositionally biased region" description="Basic and acidic residues" evidence="1">
    <location>
        <begin position="308"/>
        <end position="325"/>
    </location>
</feature>
<name>A0A7W7IHT5_9ACTN</name>
<dbReference type="InterPro" id="IPR055493">
    <property type="entry name" value="DUF7065"/>
</dbReference>
<evidence type="ECO:0000256" key="1">
    <source>
        <dbReference type="SAM" id="MobiDB-lite"/>
    </source>
</evidence>
<sequence>MAKIVEHGTWSLAPEDEARHEPGPELLWNESYYFDFAAPDGSLAGYVRLGLYPNWDRAWYRAALVGPGRPLVIVADNHAPLPEPGSADVRAPNYTATQKITEPFGPAFVNLDGTASVLTDPAAAYGDLTGAETTRLAFDLRWDTVSGVYPYKDIPRYEIPCTVSGTVTVGGETIAIDAHGERDHSWGERDWWKVSWLWTSGRLDDGTFVHGMQANIGFPIPWPCFTVPPGGEIGHRAGFSARTDFGPADLPTGSDLRFPGAPTTLTPVAFAPVAITSPDGRPAHFVRALCRFEAADGRTGHGWTEWHQPPEWRDHGWSHLAEENP</sequence>
<evidence type="ECO:0000313" key="6">
    <source>
        <dbReference type="Proteomes" id="UP000549343"/>
    </source>
</evidence>
<reference evidence="4" key="3">
    <citation type="submission" date="2023-12" db="EMBL/GenBank/DDBJ databases">
        <authorList>
            <person name="Sun Q."/>
            <person name="Inoue M."/>
        </authorList>
    </citation>
    <scope>NUCLEOTIDE SEQUENCE</scope>
    <source>
        <strain evidence="4">JCM 10667</strain>
    </source>
</reference>
<dbReference type="RefSeq" id="WP_184887773.1">
    <property type="nucleotide sequence ID" value="NZ_BAAAHD010000015.1"/>
</dbReference>
<dbReference type="Proteomes" id="UP000549343">
    <property type="component" value="Unassembled WGS sequence"/>
</dbReference>
<dbReference type="Pfam" id="PF23213">
    <property type="entry name" value="DUF7065"/>
    <property type="match status" value="1"/>
</dbReference>
<feature type="region of interest" description="Disordered" evidence="1">
    <location>
        <begin position="299"/>
        <end position="325"/>
    </location>
</feature>
<reference evidence="4 7" key="1">
    <citation type="journal article" date="2019" name="Int. J. Syst. Evol. Microbiol.">
        <title>The Global Catalogue of Microorganisms (GCM) 10K type strain sequencing project: providing services to taxonomists for standard genome sequencing and annotation.</title>
        <authorList>
            <consortium name="The Broad Institute Genomics Platform"/>
            <consortium name="The Broad Institute Genome Sequencing Center for Infectious Disease"/>
            <person name="Wu L."/>
            <person name="Ma J."/>
        </authorList>
    </citation>
    <scope>NUCLEOTIDE SEQUENCE [LARGE SCALE GENOMIC DNA]</scope>
    <source>
        <strain evidence="4 7">JCM 10667</strain>
    </source>
</reference>
<dbReference type="EMBL" id="BAAAHD010000015">
    <property type="protein sequence ID" value="GAA0553912.1"/>
    <property type="molecule type" value="Genomic_DNA"/>
</dbReference>
<keyword evidence="7" id="KW-1185">Reference proteome</keyword>
<feature type="domain" description="DUF7064" evidence="2">
    <location>
        <begin position="191"/>
        <end position="310"/>
    </location>
</feature>
<proteinExistence type="predicted"/>
<organism evidence="5 6">
    <name type="scientific">Actinomadura livida</name>
    <dbReference type="NCBI Taxonomy" id="79909"/>
    <lineage>
        <taxon>Bacteria</taxon>
        <taxon>Bacillati</taxon>
        <taxon>Actinomycetota</taxon>
        <taxon>Actinomycetes</taxon>
        <taxon>Streptosporangiales</taxon>
        <taxon>Thermomonosporaceae</taxon>
        <taxon>Actinomadura</taxon>
    </lineage>
</organism>
<evidence type="ECO:0000313" key="4">
    <source>
        <dbReference type="EMBL" id="GAA0553912.1"/>
    </source>
</evidence>
<feature type="domain" description="DUF7065" evidence="3">
    <location>
        <begin position="157"/>
        <end position="189"/>
    </location>
</feature>
<protein>
    <recommendedName>
        <fullName evidence="8">DUF2804 domain-containing protein</fullName>
    </recommendedName>
</protein>
<gene>
    <name evidence="5" type="ORF">F4557_005795</name>
    <name evidence="4" type="ORF">GCM10009546_14830</name>
</gene>
<dbReference type="Pfam" id="PF23212">
    <property type="entry name" value="DUF7064"/>
    <property type="match status" value="1"/>
</dbReference>
<accession>A0A7W7IHT5</accession>
<comment type="caution">
    <text evidence="5">The sequence shown here is derived from an EMBL/GenBank/DDBJ whole genome shotgun (WGS) entry which is preliminary data.</text>
</comment>
<reference evidence="5 6" key="2">
    <citation type="submission" date="2020-08" db="EMBL/GenBank/DDBJ databases">
        <title>Sequencing the genomes of 1000 actinobacteria strains.</title>
        <authorList>
            <person name="Klenk H.-P."/>
        </authorList>
    </citation>
    <scope>NUCLEOTIDE SEQUENCE [LARGE SCALE GENOMIC DNA]</scope>
    <source>
        <strain evidence="5 6">DSM 44772</strain>
    </source>
</reference>